<evidence type="ECO:0000313" key="2">
    <source>
        <dbReference type="Proteomes" id="UP001210231"/>
    </source>
</evidence>
<dbReference type="InterPro" id="IPR032710">
    <property type="entry name" value="NTF2-like_dom_sf"/>
</dbReference>
<dbReference type="EMBL" id="JAQGEF010000022">
    <property type="protein sequence ID" value="MDA3616072.1"/>
    <property type="molecule type" value="Genomic_DNA"/>
</dbReference>
<name>A0ABT4UMJ7_9BACT</name>
<dbReference type="SUPFAM" id="SSF54427">
    <property type="entry name" value="NTF2-like"/>
    <property type="match status" value="1"/>
</dbReference>
<protein>
    <recommendedName>
        <fullName evidence="3">SnoaL-like domain-containing protein</fullName>
    </recommendedName>
</protein>
<evidence type="ECO:0008006" key="3">
    <source>
        <dbReference type="Google" id="ProtNLM"/>
    </source>
</evidence>
<reference evidence="1 2" key="1">
    <citation type="submission" date="2022-12" db="EMBL/GenBank/DDBJ databases">
        <title>Chitinophagaceae gen. sp. nov., a new member of the family Chitinophagaceae, isolated from soil in a chemical factory.</title>
        <authorList>
            <person name="Ke Z."/>
        </authorList>
    </citation>
    <scope>NUCLEOTIDE SEQUENCE [LARGE SCALE GENOMIC DNA]</scope>
    <source>
        <strain evidence="1 2">LY-5</strain>
    </source>
</reference>
<organism evidence="1 2">
    <name type="scientific">Polluticaenibacter yanchengensis</name>
    <dbReference type="NCBI Taxonomy" id="3014562"/>
    <lineage>
        <taxon>Bacteria</taxon>
        <taxon>Pseudomonadati</taxon>
        <taxon>Bacteroidota</taxon>
        <taxon>Chitinophagia</taxon>
        <taxon>Chitinophagales</taxon>
        <taxon>Chitinophagaceae</taxon>
        <taxon>Polluticaenibacter</taxon>
    </lineage>
</organism>
<accession>A0ABT4UMJ7</accession>
<comment type="caution">
    <text evidence="1">The sequence shown here is derived from an EMBL/GenBank/DDBJ whole genome shotgun (WGS) entry which is preliminary data.</text>
</comment>
<sequence>MTKSEIAKLFSAGKFEECYPHLADLSIWNIPGEQYLLGKPAIQEYCDGVADFFKTVTTHFNALNVIENDKCVSINGTAEFIKDGMTFSYVSSCDVYEFDSNNKILSIHSYCVSHDTA</sequence>
<keyword evidence="2" id="KW-1185">Reference proteome</keyword>
<evidence type="ECO:0000313" key="1">
    <source>
        <dbReference type="EMBL" id="MDA3616072.1"/>
    </source>
</evidence>
<dbReference type="Gene3D" id="3.10.450.50">
    <property type="match status" value="1"/>
</dbReference>
<gene>
    <name evidence="1" type="ORF">O3P16_14750</name>
</gene>
<dbReference type="RefSeq" id="WP_407032402.1">
    <property type="nucleotide sequence ID" value="NZ_JAQGEF010000022.1"/>
</dbReference>
<proteinExistence type="predicted"/>
<dbReference type="Proteomes" id="UP001210231">
    <property type="component" value="Unassembled WGS sequence"/>
</dbReference>